<evidence type="ECO:0000256" key="1">
    <source>
        <dbReference type="ARBA" id="ARBA00022441"/>
    </source>
</evidence>
<keyword evidence="2" id="KW-0677">Repeat</keyword>
<evidence type="ECO:0000313" key="5">
    <source>
        <dbReference type="Proteomes" id="UP001291309"/>
    </source>
</evidence>
<keyword evidence="3" id="KW-0732">Signal</keyword>
<keyword evidence="5" id="KW-1185">Reference proteome</keyword>
<organism evidence="4 5">
    <name type="scientific">Hyalangium rubrum</name>
    <dbReference type="NCBI Taxonomy" id="3103134"/>
    <lineage>
        <taxon>Bacteria</taxon>
        <taxon>Pseudomonadati</taxon>
        <taxon>Myxococcota</taxon>
        <taxon>Myxococcia</taxon>
        <taxon>Myxococcales</taxon>
        <taxon>Cystobacterineae</taxon>
        <taxon>Archangiaceae</taxon>
        <taxon>Hyalangium</taxon>
    </lineage>
</organism>
<name>A0ABU5HIN5_9BACT</name>
<feature type="chain" id="PRO_5045451355" evidence="3">
    <location>
        <begin position="24"/>
        <end position="513"/>
    </location>
</feature>
<dbReference type="Gene3D" id="2.120.10.80">
    <property type="entry name" value="Kelch-type beta propeller"/>
    <property type="match status" value="2"/>
</dbReference>
<dbReference type="InterPro" id="IPR011043">
    <property type="entry name" value="Gal_Oxase/kelch_b-propeller"/>
</dbReference>
<dbReference type="SUPFAM" id="SSF50965">
    <property type="entry name" value="Galactose oxidase, central domain"/>
    <property type="match status" value="1"/>
</dbReference>
<dbReference type="InterPro" id="IPR015915">
    <property type="entry name" value="Kelch-typ_b-propeller"/>
</dbReference>
<dbReference type="PANTHER" id="PTHR45632:SF3">
    <property type="entry name" value="KELCH-LIKE PROTEIN 32"/>
    <property type="match status" value="1"/>
</dbReference>
<proteinExistence type="predicted"/>
<keyword evidence="1" id="KW-0880">Kelch repeat</keyword>
<comment type="caution">
    <text evidence="4">The sequence shown here is derived from an EMBL/GenBank/DDBJ whole genome shotgun (WGS) entry which is preliminary data.</text>
</comment>
<accession>A0ABU5HIN5</accession>
<dbReference type="PANTHER" id="PTHR45632">
    <property type="entry name" value="LD33804P"/>
    <property type="match status" value="1"/>
</dbReference>
<gene>
    <name evidence="4" type="ORF">SYV04_43410</name>
</gene>
<dbReference type="InterPro" id="IPR037293">
    <property type="entry name" value="Gal_Oxidase_central_sf"/>
</dbReference>
<reference evidence="4 5" key="1">
    <citation type="submission" date="2023-12" db="EMBL/GenBank/DDBJ databases">
        <title>the genome sequence of Hyalangium sp. s54d21.</title>
        <authorList>
            <person name="Zhang X."/>
        </authorList>
    </citation>
    <scope>NUCLEOTIDE SEQUENCE [LARGE SCALE GENOMIC DNA]</scope>
    <source>
        <strain evidence="5">s54d21</strain>
    </source>
</reference>
<dbReference type="EMBL" id="JAXIVS010000032">
    <property type="protein sequence ID" value="MDY7233315.1"/>
    <property type="molecule type" value="Genomic_DNA"/>
</dbReference>
<protein>
    <submittedName>
        <fullName evidence="4">Kelch repeat-containing protein</fullName>
    </submittedName>
</protein>
<feature type="signal peptide" evidence="3">
    <location>
        <begin position="1"/>
        <end position="23"/>
    </location>
</feature>
<evidence type="ECO:0000256" key="2">
    <source>
        <dbReference type="ARBA" id="ARBA00022737"/>
    </source>
</evidence>
<evidence type="ECO:0000256" key="3">
    <source>
        <dbReference type="SAM" id="SignalP"/>
    </source>
</evidence>
<evidence type="ECO:0000313" key="4">
    <source>
        <dbReference type="EMBL" id="MDY7233315.1"/>
    </source>
</evidence>
<sequence length="513" mass="52887">MRLRFLRHAFLAAALALVPACQEQGGAAPQVQLVTTSCAGTSPLEGVTHLRLKVTGEGLSGPIERVTPVLLQPEDIPAVPAGPRRMLEVRGYTGEPTSAGRVVSVGRSGPFDMPESGAPEAPVRVILRRVETFVPVEDAQQPGNCLGLTEERAGHTATLLEDGRVLLAGGFRISEEGAVETLASIEILDPMARTFTFVPDPGGDAARRAFHTAARTIDGRVALMGGETQSGTASTPLRSVAVFNPATREVQRFEMAQARSRHASAIDISGRGLVVGGVGEGGAVVTNPEGVDPAAGRSFPVPTPVPRTGVSVTVLADGQRMAVVGGSDGAQVSREVQVFAFNGTTFAPTPESQLLRQGRRNAATALYDDGKRLLVTGGYMDAVPTTEGITRPVAVSEILNLEAGSTSASVGPSIVGRGDLCAVSLPEGRVFTVGGQRPGEGGLVSTGLAELITPTQNVTGGVLGMSPVEPPRSLHTCTALPDGSVLVTGGLDNNGGSTRVAPGAFIFMPVPRD</sequence>
<dbReference type="Gene3D" id="2.130.10.80">
    <property type="entry name" value="Galactose oxidase/kelch, beta-propeller"/>
    <property type="match status" value="2"/>
</dbReference>
<dbReference type="Proteomes" id="UP001291309">
    <property type="component" value="Unassembled WGS sequence"/>
</dbReference>
<dbReference type="RefSeq" id="WP_321552025.1">
    <property type="nucleotide sequence ID" value="NZ_JAXIVS010000032.1"/>
</dbReference>